<keyword evidence="5" id="KW-1185">Reference proteome</keyword>
<dbReference type="InterPro" id="IPR023415">
    <property type="entry name" value="LDLR_class-A_CS"/>
</dbReference>
<dbReference type="PROSITE" id="PS50068">
    <property type="entry name" value="LDLRA_2"/>
    <property type="match status" value="2"/>
</dbReference>
<dbReference type="PANTHER" id="PTHR23282">
    <property type="entry name" value="APICAL ENDOSOMAL GLYCOPROTEIN PRECURSOR"/>
    <property type="match status" value="1"/>
</dbReference>
<feature type="domain" description="MAM" evidence="3">
    <location>
        <begin position="961"/>
        <end position="1124"/>
    </location>
</feature>
<evidence type="ECO:0000259" key="3">
    <source>
        <dbReference type="PROSITE" id="PS50060"/>
    </source>
</evidence>
<dbReference type="PANTHER" id="PTHR23282:SF101">
    <property type="entry name" value="MAM DOMAIN-CONTAINING PROTEIN"/>
    <property type="match status" value="1"/>
</dbReference>
<dbReference type="AlphaFoldDB" id="A0AAV4B107"/>
<evidence type="ECO:0000256" key="1">
    <source>
        <dbReference type="ARBA" id="ARBA00023157"/>
    </source>
</evidence>
<feature type="disulfide bond" evidence="2">
    <location>
        <begin position="240"/>
        <end position="255"/>
    </location>
</feature>
<dbReference type="Pfam" id="PF00057">
    <property type="entry name" value="Ldl_recept_a"/>
    <property type="match status" value="2"/>
</dbReference>
<keyword evidence="1 2" id="KW-1015">Disulfide bond</keyword>
<evidence type="ECO:0000313" key="4">
    <source>
        <dbReference type="EMBL" id="GFO12044.1"/>
    </source>
</evidence>
<feature type="disulfide bond" evidence="2">
    <location>
        <begin position="221"/>
        <end position="233"/>
    </location>
</feature>
<dbReference type="PROSITE" id="PS01209">
    <property type="entry name" value="LDLRA_1"/>
    <property type="match status" value="1"/>
</dbReference>
<comment type="caution">
    <text evidence="2">Lacks conserved residue(s) required for the propagation of feature annotation.</text>
</comment>
<dbReference type="Gene3D" id="4.10.400.10">
    <property type="entry name" value="Low-density Lipoprotein Receptor"/>
    <property type="match status" value="3"/>
</dbReference>
<feature type="domain" description="MAM" evidence="3">
    <location>
        <begin position="798"/>
        <end position="959"/>
    </location>
</feature>
<organism evidence="4 5">
    <name type="scientific">Plakobranchus ocellatus</name>
    <dbReference type="NCBI Taxonomy" id="259542"/>
    <lineage>
        <taxon>Eukaryota</taxon>
        <taxon>Metazoa</taxon>
        <taxon>Spiralia</taxon>
        <taxon>Lophotrochozoa</taxon>
        <taxon>Mollusca</taxon>
        <taxon>Gastropoda</taxon>
        <taxon>Heterobranchia</taxon>
        <taxon>Euthyneura</taxon>
        <taxon>Panpulmonata</taxon>
        <taxon>Sacoglossa</taxon>
        <taxon>Placobranchoidea</taxon>
        <taxon>Plakobranchidae</taxon>
        <taxon>Plakobranchus</taxon>
    </lineage>
</organism>
<evidence type="ECO:0000313" key="5">
    <source>
        <dbReference type="Proteomes" id="UP000735302"/>
    </source>
</evidence>
<dbReference type="InterPro" id="IPR051560">
    <property type="entry name" value="MAM_domain-containing"/>
</dbReference>
<protein>
    <submittedName>
        <fullName evidence="4">MAM and LDL-receptor class a domain-containing protein 1-like</fullName>
    </submittedName>
</protein>
<dbReference type="InterPro" id="IPR002172">
    <property type="entry name" value="LDrepeatLR_classA_rpt"/>
</dbReference>
<feature type="domain" description="MAM" evidence="3">
    <location>
        <begin position="468"/>
        <end position="633"/>
    </location>
</feature>
<dbReference type="PROSITE" id="PS50060">
    <property type="entry name" value="MAM_2"/>
    <property type="match status" value="6"/>
</dbReference>
<dbReference type="InterPro" id="IPR013320">
    <property type="entry name" value="ConA-like_dom_sf"/>
</dbReference>
<dbReference type="SMART" id="SM00137">
    <property type="entry name" value="MAM"/>
    <property type="match status" value="5"/>
</dbReference>
<reference evidence="4 5" key="1">
    <citation type="journal article" date="2021" name="Elife">
        <title>Chloroplast acquisition without the gene transfer in kleptoplastic sea slugs, Plakobranchus ocellatus.</title>
        <authorList>
            <person name="Maeda T."/>
            <person name="Takahashi S."/>
            <person name="Yoshida T."/>
            <person name="Shimamura S."/>
            <person name="Takaki Y."/>
            <person name="Nagai Y."/>
            <person name="Toyoda A."/>
            <person name="Suzuki Y."/>
            <person name="Arimoto A."/>
            <person name="Ishii H."/>
            <person name="Satoh N."/>
            <person name="Nishiyama T."/>
            <person name="Hasebe M."/>
            <person name="Maruyama T."/>
            <person name="Minagawa J."/>
            <person name="Obokata J."/>
            <person name="Shigenobu S."/>
        </authorList>
    </citation>
    <scope>NUCLEOTIDE SEQUENCE [LARGE SCALE GENOMIC DNA]</scope>
</reference>
<dbReference type="EMBL" id="BLXT01004371">
    <property type="protein sequence ID" value="GFO12044.1"/>
    <property type="molecule type" value="Genomic_DNA"/>
</dbReference>
<dbReference type="GO" id="GO:0016020">
    <property type="term" value="C:membrane"/>
    <property type="evidence" value="ECO:0007669"/>
    <property type="project" value="InterPro"/>
</dbReference>
<dbReference type="PRINTS" id="PR00261">
    <property type="entry name" value="LDLRECEPTOR"/>
</dbReference>
<feature type="domain" description="MAM" evidence="3">
    <location>
        <begin position="238"/>
        <end position="414"/>
    </location>
</feature>
<feature type="domain" description="MAM" evidence="3">
    <location>
        <begin position="647"/>
        <end position="796"/>
    </location>
</feature>
<proteinExistence type="predicted"/>
<accession>A0AAV4B107</accession>
<name>A0AAV4B107_9GAST</name>
<feature type="disulfide bond" evidence="2">
    <location>
        <begin position="452"/>
        <end position="467"/>
    </location>
</feature>
<dbReference type="CDD" id="cd00112">
    <property type="entry name" value="LDLa"/>
    <property type="match status" value="3"/>
</dbReference>
<dbReference type="Pfam" id="PF00629">
    <property type="entry name" value="MAM"/>
    <property type="match status" value="6"/>
</dbReference>
<sequence length="1219" mass="137011">MIDCKAKSSTGELVQIKRSQICDFIPDCPDGEDEKQCGNCPFSSTVGWCEYVDKSIGEMTWVSSRDLSDAERAKIPNRPTDSPIDSSHGNFILVGRTPYAFSGQMLADLELDQYIGPSPPACQLHFSYFTSVLEPGHLALKVILRQSDEETVIFQADGFMEFWGSADVDIGSMGSRFTVNAVRYKIAFLGYKKFGRQYEGDVAIDDIQLRNCEFSPIKSSCEAHEFQCERGSCVDWSRVCDFTDDCGDQSDEKNCENRSVILRTSLEKGFGDWSVQVDESTTPWLIQQGRDVQDVYGRPGRDHTLGTLNVTERSAKLISPLLKSIPGQGKCHLRLHYFIYGRHNLKSLRIYTKTTLTEEKLILNKFTSHGQVWTRADIEIDQEDKAFQIVIEGTDGSPQSFLGLDDISVSNCELSTSDVLPVGKIVLTPSCKKSEFMCDDGSCLDRQGVHFCDSVNDCVDGTDEKNCGPCDFEDGLCDWHDESLGIFSWVLQSSTQHEQPDRDATKNVMGEGHFLLLQTHGAGVVKNDALLVSPPLNGSDPSCQLSFSVFMNAKRSDDFLQVQSKMPYVSDSNLYVNIPRSDNAQIKLGEWTRIKYNLGYTDMLFQLVIRYSYHSMDNKVFAIDDIQMENCKKESIMTSLSTSLAPLECDFQNSFCQFQQTSLRNYFNWRITTVVGHKGESTGVATAVDAQRYNSLTWHAASFTSNWINGTETDLCMSFWYMTFGTTFQVALVKEQAGYIQVIFSHHKYEYTWQYGHATIPAMNGPFIVKFTTINGQHARQTYLSDLLVEREKCPPTRLCDFETDSCGYTTDNERPWTRGSAIVNGRYPSPTFDHTTNHRSGHYLYVTETGKAGLEAKRMVSPVMDQSPSHDSCTYFWYHLNGPHVGQLVVLLHNMKMNIETQLWTLGGDQGDFWLQGRVQIPKNTGKYKLVFEALLLGRSEGSIAVDDIETIPGKCPIEGTCDFDSDMCGYTSHTFNTDRAGETESRWLRLTSSYGISYFGPPSDHTQKHRNGGFAFSDQFLQEFSSTERAALLKSPVLRNTPVACVSFWFYFTGQAKGILRMRAHMGLFEGRATFDGWRYSGPIQISSRKPYQIEFVSVRLTSSGASMAVDDVLVTEGQCSKHPVPASASDEDPTAAPIPALIPHIPVPDKPDHNDRRKLSTPQHFYRDCSLHFYHPLLLKAASKTPCMPTQTLRTLKMQWSTPSITLPNRPENTIG</sequence>
<dbReference type="CDD" id="cd06263">
    <property type="entry name" value="MAM"/>
    <property type="match status" value="1"/>
</dbReference>
<dbReference type="Proteomes" id="UP000735302">
    <property type="component" value="Unassembled WGS sequence"/>
</dbReference>
<dbReference type="SUPFAM" id="SSF57424">
    <property type="entry name" value="LDL receptor-like module"/>
    <property type="match status" value="2"/>
</dbReference>
<dbReference type="Gene3D" id="2.60.120.200">
    <property type="match status" value="6"/>
</dbReference>
<gene>
    <name evidence="4" type="ORF">PoB_003854900</name>
</gene>
<dbReference type="InterPro" id="IPR036055">
    <property type="entry name" value="LDL_receptor-like_sf"/>
</dbReference>
<feature type="domain" description="MAM" evidence="3">
    <location>
        <begin position="38"/>
        <end position="214"/>
    </location>
</feature>
<evidence type="ECO:0000256" key="2">
    <source>
        <dbReference type="PROSITE-ProRule" id="PRU00124"/>
    </source>
</evidence>
<dbReference type="SMART" id="SM00192">
    <property type="entry name" value="LDLa"/>
    <property type="match status" value="3"/>
</dbReference>
<dbReference type="SUPFAM" id="SSF49899">
    <property type="entry name" value="Concanavalin A-like lectins/glucanases"/>
    <property type="match status" value="6"/>
</dbReference>
<comment type="caution">
    <text evidence="4">The sequence shown here is derived from an EMBL/GenBank/DDBJ whole genome shotgun (WGS) entry which is preliminary data.</text>
</comment>
<feature type="disulfide bond" evidence="2">
    <location>
        <begin position="431"/>
        <end position="443"/>
    </location>
</feature>
<dbReference type="InterPro" id="IPR000998">
    <property type="entry name" value="MAM_dom"/>
</dbReference>
<feature type="disulfide bond" evidence="2">
    <location>
        <begin position="228"/>
        <end position="246"/>
    </location>
</feature>